<dbReference type="Proteomes" id="UP000663843">
    <property type="component" value="Unassembled WGS sequence"/>
</dbReference>
<dbReference type="AlphaFoldDB" id="A0A8H3ACS0"/>
<organism evidence="1 2">
    <name type="scientific">Rhizoctonia solani</name>
    <dbReference type="NCBI Taxonomy" id="456999"/>
    <lineage>
        <taxon>Eukaryota</taxon>
        <taxon>Fungi</taxon>
        <taxon>Dikarya</taxon>
        <taxon>Basidiomycota</taxon>
        <taxon>Agaricomycotina</taxon>
        <taxon>Agaricomycetes</taxon>
        <taxon>Cantharellales</taxon>
        <taxon>Ceratobasidiaceae</taxon>
        <taxon>Rhizoctonia</taxon>
    </lineage>
</organism>
<evidence type="ECO:0000313" key="2">
    <source>
        <dbReference type="Proteomes" id="UP000663843"/>
    </source>
</evidence>
<comment type="caution">
    <text evidence="1">The sequence shown here is derived from an EMBL/GenBank/DDBJ whole genome shotgun (WGS) entry which is preliminary data.</text>
</comment>
<feature type="non-terminal residue" evidence="1">
    <location>
        <position position="372"/>
    </location>
</feature>
<name>A0A8H3ACS0_9AGAM</name>
<protein>
    <submittedName>
        <fullName evidence="1">Uncharacterized protein</fullName>
    </submittedName>
</protein>
<reference evidence="1" key="1">
    <citation type="submission" date="2021-01" db="EMBL/GenBank/DDBJ databases">
        <authorList>
            <person name="Kaushik A."/>
        </authorList>
    </citation>
    <scope>NUCLEOTIDE SEQUENCE</scope>
    <source>
        <strain evidence="1">AG2-2IIIB</strain>
    </source>
</reference>
<evidence type="ECO:0000313" key="1">
    <source>
        <dbReference type="EMBL" id="CAE6410979.1"/>
    </source>
</evidence>
<accession>A0A8H3ACS0</accession>
<proteinExistence type="predicted"/>
<dbReference type="EMBL" id="CAJMWT010001593">
    <property type="protein sequence ID" value="CAE6410979.1"/>
    <property type="molecule type" value="Genomic_DNA"/>
</dbReference>
<gene>
    <name evidence="1" type="ORF">RDB_LOCUS43863</name>
</gene>
<sequence>MQDNSRRVVEIPEFLNSVAHRLAIHKRRELMLVSRYFFHSVGPTVWKKIPRLDIVLRLIKGAEGKAHRYKDPQRVHPSFGQITMVLPSNPDLTRYNLYAPWVQELEIFAGRNIEIQKGGRFLTLLGGGPLLPNLRRLTTHTGADIGSREMSRFLNMFINPSLLELRTIIHKKGLPSHVHPSTVPALLKQIQETCPKILVLEFYPESACDCPEGYKPSDHCRNILRSFSNLRYFSSTTYTLEAATLAIMGNLAHLQLLGVRGSHMEDPVLDERVFISETWFPALKFLRLYDVHPQDINTLWNHPPVLKRLVSLTIQTDPTTAPDPSDDPMDGNQWIEAFLSALPRVSPGLKDLTFHVGDEDGTRFQISQNVRN</sequence>